<accession>A0A0K8J4L7</accession>
<evidence type="ECO:0000256" key="7">
    <source>
        <dbReference type="SAM" id="Phobius"/>
    </source>
</evidence>
<dbReference type="Proteomes" id="UP000196053">
    <property type="component" value="Chromosome I"/>
</dbReference>
<dbReference type="KEGG" id="hsd:SD1D_0890"/>
<feature type="transmembrane region" description="Helical" evidence="7">
    <location>
        <begin position="827"/>
        <end position="847"/>
    </location>
</feature>
<dbReference type="Pfam" id="PF12704">
    <property type="entry name" value="MacB_PCD"/>
    <property type="match status" value="1"/>
</dbReference>
<feature type="domain" description="ABC3 transporter permease C-terminal" evidence="8">
    <location>
        <begin position="287"/>
        <end position="413"/>
    </location>
</feature>
<dbReference type="InterPro" id="IPR025857">
    <property type="entry name" value="MacB_PCD"/>
</dbReference>
<feature type="transmembrane region" description="Helical" evidence="7">
    <location>
        <begin position="20"/>
        <end position="40"/>
    </location>
</feature>
<feature type="transmembrane region" description="Helical" evidence="7">
    <location>
        <begin position="789"/>
        <end position="815"/>
    </location>
</feature>
<proteinExistence type="inferred from homology"/>
<evidence type="ECO:0000259" key="8">
    <source>
        <dbReference type="Pfam" id="PF02687"/>
    </source>
</evidence>
<dbReference type="GO" id="GO:0022857">
    <property type="term" value="F:transmembrane transporter activity"/>
    <property type="evidence" value="ECO:0007669"/>
    <property type="project" value="TreeGrafter"/>
</dbReference>
<dbReference type="InterPro" id="IPR003838">
    <property type="entry name" value="ABC3_permease_C"/>
</dbReference>
<dbReference type="RefSeq" id="WP_058257804.1">
    <property type="nucleotide sequence ID" value="NZ_LN879430.1"/>
</dbReference>
<feature type="transmembrane region" description="Helical" evidence="7">
    <location>
        <begin position="463"/>
        <end position="483"/>
    </location>
</feature>
<feature type="transmembrane region" description="Helical" evidence="7">
    <location>
        <begin position="337"/>
        <end position="362"/>
    </location>
</feature>
<reference evidence="11" key="1">
    <citation type="submission" date="2015-09" db="EMBL/GenBank/DDBJ databases">
        <authorList>
            <person name="Wibberg D."/>
        </authorList>
    </citation>
    <scope>NUCLEOTIDE SEQUENCE [LARGE SCALE GENOMIC DNA]</scope>
    <source>
        <strain evidence="11">SD1D</strain>
    </source>
</reference>
<dbReference type="PANTHER" id="PTHR30572">
    <property type="entry name" value="MEMBRANE COMPONENT OF TRANSPORTER-RELATED"/>
    <property type="match status" value="1"/>
</dbReference>
<keyword evidence="4 7" id="KW-1133">Transmembrane helix</keyword>
<organism evidence="10 11">
    <name type="scientific">Herbinix luporum</name>
    <dbReference type="NCBI Taxonomy" id="1679721"/>
    <lineage>
        <taxon>Bacteria</taxon>
        <taxon>Bacillati</taxon>
        <taxon>Bacillota</taxon>
        <taxon>Clostridia</taxon>
        <taxon>Lachnospirales</taxon>
        <taxon>Lachnospiraceae</taxon>
        <taxon>Herbinix</taxon>
    </lineage>
</organism>
<evidence type="ECO:0000256" key="1">
    <source>
        <dbReference type="ARBA" id="ARBA00004651"/>
    </source>
</evidence>
<evidence type="ECO:0000256" key="3">
    <source>
        <dbReference type="ARBA" id="ARBA00022692"/>
    </source>
</evidence>
<evidence type="ECO:0000259" key="9">
    <source>
        <dbReference type="Pfam" id="PF12704"/>
    </source>
</evidence>
<feature type="transmembrane region" description="Helical" evidence="7">
    <location>
        <begin position="382"/>
        <end position="404"/>
    </location>
</feature>
<dbReference type="PANTHER" id="PTHR30572:SF4">
    <property type="entry name" value="ABC TRANSPORTER PERMEASE YTRF"/>
    <property type="match status" value="1"/>
</dbReference>
<dbReference type="OrthoDB" id="9793166at2"/>
<keyword evidence="3 7" id="KW-0812">Transmembrane</keyword>
<feature type="transmembrane region" description="Helical" evidence="7">
    <location>
        <begin position="736"/>
        <end position="757"/>
    </location>
</feature>
<dbReference type="InterPro" id="IPR050250">
    <property type="entry name" value="Macrolide_Exporter_MacB"/>
</dbReference>
<dbReference type="GO" id="GO:0005886">
    <property type="term" value="C:plasma membrane"/>
    <property type="evidence" value="ECO:0007669"/>
    <property type="project" value="UniProtKB-SubCell"/>
</dbReference>
<sequence length="866" mass="98656">MNIMNRITLKGLKKNKTRTIVTIIGVILSTAMITAVTSFASSLQHFLINYTTYGIGNWHIRIKTRTIDEYQDIIEDNQIKKYSVVKDGGYAPLVGSKNEYKPYLYIMELDNKAFDTLPIHITQGRLPKNSKEVLLSEHILYNGGVEFKLGQEISLEVGARYSDGYKLDQQNSFHHIDTGETEEFIASGTRSFTVVGFFERFPTEIENFAAPGYSILTCLDDSSLTSLEDSDLYIYINFKNPRKAFNYIDNYQDHDYHIDSINYDILQLEGSSDISGFNAVIYGLSGIIMTIIIIGSVALIYNSFSISVSERRKQFGLLSSVGATRKQLMNSVFFESLFIAVIGIPLGICSGILGIGITLHQLRDNFIIMLGERIPVELTLNVSVPSVIAAVIFSLITILISAYIPARRTKKISAIDAVRQTADIKLTYKKVKTSKLTRKIFGIEGDLALKNLKRNKKRYRSTVFSLFISVLLFITASSFSMYLTDSVENVYDKYNYDFRYAVSGTTDISEEYLVAYENIRNLDGIYDSSIIKKIYGTAYLKKEQLEAFYYSDMIENGSINDGDDIPLHVDIYKVDHETFINYIEKLGLKKDKFQNTEEITAIAIDRQHYYDDKEERFKNTKLLKVKPDTHITIDLNNDDGDTISTSIVLGAYADTVPIGIPEYSYDYSITLLIDEDILKDFDWFHMFYMFFSAKKPFDVEHQIVKILNDAGLDSGNLYNIAEDVEYERNIILIIKVFAYGFIILMSLISVTNVFNTITTNINLRRREFAMLKSVGITGKGFNKMLNYECIFYGLKALIYGIPTSIFITYLIYLSIDEGVETSFYMPAHSILISILSIFLVVFISMMYSMKKIRKENILDALKNENL</sequence>
<evidence type="ECO:0000313" key="10">
    <source>
        <dbReference type="EMBL" id="CUH92437.1"/>
    </source>
</evidence>
<evidence type="ECO:0008006" key="12">
    <source>
        <dbReference type="Google" id="ProtNLM"/>
    </source>
</evidence>
<keyword evidence="11" id="KW-1185">Reference proteome</keyword>
<feature type="domain" description="ABC3 transporter permease C-terminal" evidence="8">
    <location>
        <begin position="741"/>
        <end position="857"/>
    </location>
</feature>
<feature type="domain" description="MacB-like periplasmic core" evidence="9">
    <location>
        <begin position="19"/>
        <end position="209"/>
    </location>
</feature>
<name>A0A0K8J4L7_9FIRM</name>
<evidence type="ECO:0000256" key="6">
    <source>
        <dbReference type="ARBA" id="ARBA00038076"/>
    </source>
</evidence>
<protein>
    <recommendedName>
        <fullName evidence="12">ABC transporter permease</fullName>
    </recommendedName>
</protein>
<keyword evidence="5 7" id="KW-0472">Membrane</keyword>
<comment type="similarity">
    <text evidence="6">Belongs to the ABC-4 integral membrane protein family.</text>
</comment>
<gene>
    <name evidence="10" type="ORF">SD1D_0890</name>
</gene>
<evidence type="ECO:0000256" key="4">
    <source>
        <dbReference type="ARBA" id="ARBA00022989"/>
    </source>
</evidence>
<evidence type="ECO:0000313" key="11">
    <source>
        <dbReference type="Proteomes" id="UP000196053"/>
    </source>
</evidence>
<dbReference type="Pfam" id="PF02687">
    <property type="entry name" value="FtsX"/>
    <property type="match status" value="2"/>
</dbReference>
<dbReference type="AlphaFoldDB" id="A0A0K8J4L7"/>
<dbReference type="EMBL" id="LN879430">
    <property type="protein sequence ID" value="CUH92437.1"/>
    <property type="molecule type" value="Genomic_DNA"/>
</dbReference>
<evidence type="ECO:0000256" key="2">
    <source>
        <dbReference type="ARBA" id="ARBA00022475"/>
    </source>
</evidence>
<keyword evidence="2" id="KW-1003">Cell membrane</keyword>
<feature type="transmembrane region" description="Helical" evidence="7">
    <location>
        <begin position="279"/>
        <end position="304"/>
    </location>
</feature>
<comment type="subcellular location">
    <subcellularLocation>
        <location evidence="1">Cell membrane</location>
        <topology evidence="1">Multi-pass membrane protein</topology>
    </subcellularLocation>
</comment>
<evidence type="ECO:0000256" key="5">
    <source>
        <dbReference type="ARBA" id="ARBA00023136"/>
    </source>
</evidence>